<evidence type="ECO:0000313" key="3">
    <source>
        <dbReference type="Proteomes" id="UP001174997"/>
    </source>
</evidence>
<evidence type="ECO:0000313" key="2">
    <source>
        <dbReference type="EMBL" id="KAK0667482.1"/>
    </source>
</evidence>
<feature type="transmembrane region" description="Helical" evidence="1">
    <location>
        <begin position="101"/>
        <end position="122"/>
    </location>
</feature>
<dbReference type="AlphaFoldDB" id="A0AA39ZAR7"/>
<accession>A0AA39ZAR7</accession>
<reference evidence="2" key="1">
    <citation type="submission" date="2023-06" db="EMBL/GenBank/DDBJ databases">
        <title>Genome-scale phylogeny and comparative genomics of the fungal order Sordariales.</title>
        <authorList>
            <consortium name="Lawrence Berkeley National Laboratory"/>
            <person name="Hensen N."/>
            <person name="Bonometti L."/>
            <person name="Westerberg I."/>
            <person name="Brannstrom I.O."/>
            <person name="Guillou S."/>
            <person name="Cros-Aarteil S."/>
            <person name="Calhoun S."/>
            <person name="Haridas S."/>
            <person name="Kuo A."/>
            <person name="Mondo S."/>
            <person name="Pangilinan J."/>
            <person name="Riley R."/>
            <person name="Labutti K."/>
            <person name="Andreopoulos B."/>
            <person name="Lipzen A."/>
            <person name="Chen C."/>
            <person name="Yanf M."/>
            <person name="Daum C."/>
            <person name="Ng V."/>
            <person name="Clum A."/>
            <person name="Steindorff A."/>
            <person name="Ohm R."/>
            <person name="Martin F."/>
            <person name="Silar P."/>
            <person name="Natvig D."/>
            <person name="Lalanne C."/>
            <person name="Gautier V."/>
            <person name="Ament-Velasquez S.L."/>
            <person name="Kruys A."/>
            <person name="Hutchinson M.I."/>
            <person name="Powell A.J."/>
            <person name="Barry K."/>
            <person name="Miller A.N."/>
            <person name="Grigoriev I.V."/>
            <person name="Debuchy R."/>
            <person name="Gladieux P."/>
            <person name="Thoren M.H."/>
            <person name="Johannesson H."/>
        </authorList>
    </citation>
    <scope>NUCLEOTIDE SEQUENCE</scope>
    <source>
        <strain evidence="2">CBS 307.81</strain>
    </source>
</reference>
<keyword evidence="3" id="KW-1185">Reference proteome</keyword>
<dbReference type="EMBL" id="JAULSY010000071">
    <property type="protein sequence ID" value="KAK0667482.1"/>
    <property type="molecule type" value="Genomic_DNA"/>
</dbReference>
<feature type="transmembrane region" description="Helical" evidence="1">
    <location>
        <begin position="76"/>
        <end position="95"/>
    </location>
</feature>
<comment type="caution">
    <text evidence="2">The sequence shown here is derived from an EMBL/GenBank/DDBJ whole genome shotgun (WGS) entry which is preliminary data.</text>
</comment>
<organism evidence="2 3">
    <name type="scientific">Cercophora samala</name>
    <dbReference type="NCBI Taxonomy" id="330535"/>
    <lineage>
        <taxon>Eukaryota</taxon>
        <taxon>Fungi</taxon>
        <taxon>Dikarya</taxon>
        <taxon>Ascomycota</taxon>
        <taxon>Pezizomycotina</taxon>
        <taxon>Sordariomycetes</taxon>
        <taxon>Sordariomycetidae</taxon>
        <taxon>Sordariales</taxon>
        <taxon>Lasiosphaeriaceae</taxon>
        <taxon>Cercophora</taxon>
    </lineage>
</organism>
<proteinExistence type="predicted"/>
<keyword evidence="1" id="KW-0472">Membrane</keyword>
<keyword evidence="1" id="KW-1133">Transmembrane helix</keyword>
<name>A0AA39ZAR7_9PEZI</name>
<keyword evidence="1" id="KW-0812">Transmembrane</keyword>
<feature type="transmembrane region" description="Helical" evidence="1">
    <location>
        <begin position="22"/>
        <end position="44"/>
    </location>
</feature>
<dbReference type="Proteomes" id="UP001174997">
    <property type="component" value="Unassembled WGS sequence"/>
</dbReference>
<sequence>MSHSTSTKTASSQDATYEFHPAYIYGPCIGLGIVAFIGLSLLVYDTSPKRRRHNIDREKVLLDDYFTFLRFWRGEFFLFPLFFLLNYIALLLFPVGLVLGLFAFLVSWVLFIPFFLCEHAGIRTCCGKDMSKEGRNLEAGEGDDGEASGECCWMPFRRVFGRKRGQAAGERDIVTQPPGREGHMVVTCPWGVVTGGR</sequence>
<protein>
    <submittedName>
        <fullName evidence="2">Uncharacterized protein</fullName>
    </submittedName>
</protein>
<gene>
    <name evidence="2" type="ORF">QBC41DRAFT_304303</name>
</gene>
<evidence type="ECO:0000256" key="1">
    <source>
        <dbReference type="SAM" id="Phobius"/>
    </source>
</evidence>